<comment type="caution">
    <text evidence="1">The sequence shown here is derived from an EMBL/GenBank/DDBJ whole genome shotgun (WGS) entry which is preliminary data.</text>
</comment>
<evidence type="ECO:0000313" key="1">
    <source>
        <dbReference type="EMBL" id="GAH55001.1"/>
    </source>
</evidence>
<dbReference type="Gene3D" id="3.40.50.2300">
    <property type="match status" value="1"/>
</dbReference>
<dbReference type="AlphaFoldDB" id="X1GAU6"/>
<reference evidence="1" key="1">
    <citation type="journal article" date="2014" name="Front. Microbiol.">
        <title>High frequency of phylogenetically diverse reductive dehalogenase-homologous genes in deep subseafloor sedimentary metagenomes.</title>
        <authorList>
            <person name="Kawai M."/>
            <person name="Futagami T."/>
            <person name="Toyoda A."/>
            <person name="Takaki Y."/>
            <person name="Nishi S."/>
            <person name="Hori S."/>
            <person name="Arai W."/>
            <person name="Tsubouchi T."/>
            <person name="Morono Y."/>
            <person name="Uchiyama I."/>
            <person name="Ito T."/>
            <person name="Fujiyama A."/>
            <person name="Inagaki F."/>
            <person name="Takami H."/>
        </authorList>
    </citation>
    <scope>NUCLEOTIDE SEQUENCE</scope>
    <source>
        <strain evidence="1">Expedition CK06-06</strain>
    </source>
</reference>
<feature type="non-terminal residue" evidence="1">
    <location>
        <position position="1"/>
    </location>
</feature>
<accession>X1GAU6</accession>
<organism evidence="1">
    <name type="scientific">marine sediment metagenome</name>
    <dbReference type="NCBI Taxonomy" id="412755"/>
    <lineage>
        <taxon>unclassified sequences</taxon>
        <taxon>metagenomes</taxon>
        <taxon>ecological metagenomes</taxon>
    </lineage>
</organism>
<name>X1GAU6_9ZZZZ</name>
<dbReference type="SUPFAM" id="SSF53822">
    <property type="entry name" value="Periplasmic binding protein-like I"/>
    <property type="match status" value="1"/>
</dbReference>
<protein>
    <recommendedName>
        <fullName evidence="2">Periplasmic binding protein domain-containing protein</fullName>
    </recommendedName>
</protein>
<proteinExistence type="predicted"/>
<feature type="non-terminal residue" evidence="1">
    <location>
        <position position="80"/>
    </location>
</feature>
<dbReference type="InterPro" id="IPR028082">
    <property type="entry name" value="Peripla_BP_I"/>
</dbReference>
<dbReference type="EMBL" id="BARU01015752">
    <property type="protein sequence ID" value="GAH55001.1"/>
    <property type="molecule type" value="Genomic_DNA"/>
</dbReference>
<sequence>GLNSPFGEIAAAHMDELITAAGKDKKVASITCEASAVYAARRNQGFEAKISELGYEVVATLSGNSRQEEGYKVMQDILTT</sequence>
<evidence type="ECO:0008006" key="2">
    <source>
        <dbReference type="Google" id="ProtNLM"/>
    </source>
</evidence>
<gene>
    <name evidence="1" type="ORF">S03H2_26833</name>
</gene>